<accession>B3ET61</accession>
<evidence type="ECO:0000313" key="2">
    <source>
        <dbReference type="Proteomes" id="UP000001227"/>
    </source>
</evidence>
<protein>
    <recommendedName>
        <fullName evidence="3">DUF4476 domain-containing protein</fullName>
    </recommendedName>
</protein>
<reference evidence="1 2" key="1">
    <citation type="journal article" date="2010" name="J. Bacteriol.">
        <title>The genome of the amoeba symbiont 'Candidatus Amoebophilus asiaticus' reveals common mechanisms for host cell interaction among amoeba-associated bacteria.</title>
        <authorList>
            <person name="Schmitz-Esser S."/>
            <person name="Tischler P."/>
            <person name="Arnold R."/>
            <person name="Montanaro J."/>
            <person name="Wagner M."/>
            <person name="Rattei T."/>
            <person name="Horn M."/>
        </authorList>
    </citation>
    <scope>NUCLEOTIDE SEQUENCE [LARGE SCALE GENOMIC DNA]</scope>
    <source>
        <strain evidence="1 2">5a2</strain>
    </source>
</reference>
<dbReference type="PROSITE" id="PS51257">
    <property type="entry name" value="PROKAR_LIPOPROTEIN"/>
    <property type="match status" value="1"/>
</dbReference>
<proteinExistence type="predicted"/>
<evidence type="ECO:0008006" key="3">
    <source>
        <dbReference type="Google" id="ProtNLM"/>
    </source>
</evidence>
<keyword evidence="2" id="KW-1185">Reference proteome</keyword>
<evidence type="ECO:0000313" key="1">
    <source>
        <dbReference type="EMBL" id="ACE06413.1"/>
    </source>
</evidence>
<dbReference type="Proteomes" id="UP000001227">
    <property type="component" value="Chromosome"/>
</dbReference>
<name>B3ET61_AMOA5</name>
<dbReference type="EMBL" id="CP001102">
    <property type="protein sequence ID" value="ACE06413.1"/>
    <property type="molecule type" value="Genomic_DNA"/>
</dbReference>
<sequence length="169" mass="19948">MFIKRIHYSIVMFLFSFLGCGESVPPMPSAETYRINNNQTQPPQLSQEWEDKLKLVDGEPGLGDFRANLIELTEESRAVILSMLNNMGNRNHEIRFLQDFISFNRRQQSHLINIFLHLENQNKPLLEKAIRCYTCTNIFEKYKLSKMFDSLEHNCQDLIMEFVNKLQEE</sequence>
<dbReference type="AlphaFoldDB" id="B3ET61"/>
<gene>
    <name evidence="1" type="ordered locus">Aasi_1068</name>
</gene>
<dbReference type="TCDB" id="3.A.23.6.1">
    <property type="family name" value="the type vi symbiosis/virulence secretory system (t6ss) family"/>
</dbReference>
<dbReference type="KEGG" id="aas:Aasi_1068"/>
<organism evidence="1 2">
    <name type="scientific">Amoebophilus asiaticus (strain 5a2)</name>
    <dbReference type="NCBI Taxonomy" id="452471"/>
    <lineage>
        <taxon>Bacteria</taxon>
        <taxon>Pseudomonadati</taxon>
        <taxon>Bacteroidota</taxon>
        <taxon>Cytophagia</taxon>
        <taxon>Cytophagales</taxon>
        <taxon>Amoebophilaceae</taxon>
        <taxon>Candidatus Amoebophilus</taxon>
    </lineage>
</organism>
<dbReference type="HOGENOM" id="CLU_1575221_0_0_10"/>